<dbReference type="PRINTS" id="PR00344">
    <property type="entry name" value="BCTRLSENSOR"/>
</dbReference>
<dbReference type="Gene3D" id="3.30.565.10">
    <property type="entry name" value="Histidine kinase-like ATPase, C-terminal domain"/>
    <property type="match status" value="1"/>
</dbReference>
<keyword evidence="13 15" id="KW-0472">Membrane</keyword>
<keyword evidence="11 15" id="KW-1133">Transmembrane helix</keyword>
<dbReference type="InterPro" id="IPR036890">
    <property type="entry name" value="HATPase_C_sf"/>
</dbReference>
<evidence type="ECO:0000256" key="15">
    <source>
        <dbReference type="SAM" id="Phobius"/>
    </source>
</evidence>
<dbReference type="EC" id="2.7.13.3" evidence="3"/>
<dbReference type="GO" id="GO:0000155">
    <property type="term" value="F:phosphorelay sensor kinase activity"/>
    <property type="evidence" value="ECO:0007669"/>
    <property type="project" value="InterPro"/>
</dbReference>
<keyword evidence="9 17" id="KW-0418">Kinase</keyword>
<dbReference type="PANTHER" id="PTHR34220:SF11">
    <property type="entry name" value="SENSOR PROTEIN KINASE HPTS"/>
    <property type="match status" value="1"/>
</dbReference>
<dbReference type="EMBL" id="ACIO01000582">
    <property type="protein sequence ID" value="EFC96286.1"/>
    <property type="molecule type" value="Genomic_DNA"/>
</dbReference>
<keyword evidence="8" id="KW-0547">Nucleotide-binding</keyword>
<keyword evidence="6" id="KW-0808">Transferase</keyword>
<evidence type="ECO:0000256" key="14">
    <source>
        <dbReference type="SAM" id="Coils"/>
    </source>
</evidence>
<evidence type="ECO:0000313" key="18">
    <source>
        <dbReference type="Proteomes" id="UP000004968"/>
    </source>
</evidence>
<protein>
    <recommendedName>
        <fullName evidence="3">histidine kinase</fullName>
        <ecNumber evidence="3">2.7.13.3</ecNumber>
    </recommendedName>
</protein>
<comment type="catalytic activity">
    <reaction evidence="1">
        <text>ATP + protein L-histidine = ADP + protein N-phospho-L-histidine.</text>
        <dbReference type="EC" id="2.7.13.3"/>
    </reaction>
</comment>
<comment type="caution">
    <text evidence="17">The sequence shown here is derived from an EMBL/GenBank/DDBJ whole genome shotgun (WGS) entry which is preliminary data.</text>
</comment>
<sequence>MALNAADKSLEQLQGQEQLNNVFSIYFFDYAAQFHFFLYFPDRNRYIACEASSGEFGIEDTIVTLIREGRINEYSKMDGWSIAEEDGEIYLIKTLKYQNIRFGYWLTAKEMSDLMSSLSDAEEDSLILTSLNGDSLTEIPGKIEPYLEKTGFFSKYIEIQRTFDKLPFAIRYFIPVSRIFQNILWLQLILAAITIGTAFGLFFYFYYTVRHIIKPIQTFCEGLSGYGGEELPELDSARILELEQADLQFRNLAEQIKNLKISLYEKQMEQQKEVIEFMKLQIRPHFYLNCLNLAYNMVELEKYDECRQMLRLTSEYFRYLLKSDMRKELIRDELSYVKNYLKIQSIRYRRTFNYYIEQDPRTIDCYIPPLIIQTFVENAVKNTVALERPVDISITVMEENGDREPVIHIFITDTGDGFSEEILSRLQKGESLQRDNGTGIGITNSIKRLQYHFGEKCRVRFYNSPQGGAVVELTIPVSRKDGKVWHT</sequence>
<keyword evidence="12" id="KW-0902">Two-component regulatory system</keyword>
<dbReference type="SMART" id="SM00387">
    <property type="entry name" value="HATPase_c"/>
    <property type="match status" value="1"/>
</dbReference>
<evidence type="ECO:0000313" key="17">
    <source>
        <dbReference type="EMBL" id="EFC96286.1"/>
    </source>
</evidence>
<reference evidence="17 18" key="1">
    <citation type="submission" date="2010-01" db="EMBL/GenBank/DDBJ databases">
        <authorList>
            <person name="Weinstock G."/>
            <person name="Sodergren E."/>
            <person name="Clifton S."/>
            <person name="Fulton L."/>
            <person name="Fulton B."/>
            <person name="Courtney L."/>
            <person name="Fronick C."/>
            <person name="Harrison M."/>
            <person name="Strong C."/>
            <person name="Farmer C."/>
            <person name="Delahaunty K."/>
            <person name="Markovic C."/>
            <person name="Hall O."/>
            <person name="Minx P."/>
            <person name="Tomlinson C."/>
            <person name="Mitreva M."/>
            <person name="Nelson J."/>
            <person name="Hou S."/>
            <person name="Wollam A."/>
            <person name="Pepin K.H."/>
            <person name="Johnson M."/>
            <person name="Bhonagiri V."/>
            <person name="Nash W.E."/>
            <person name="Warren W."/>
            <person name="Chinwalla A."/>
            <person name="Mardis E.R."/>
            <person name="Wilson R.K."/>
        </authorList>
    </citation>
    <scope>NUCLEOTIDE SEQUENCE [LARGE SCALE GENOMIC DNA]</scope>
    <source>
        <strain evidence="17 18">DSM 13479</strain>
    </source>
</reference>
<dbReference type="GO" id="GO:0005524">
    <property type="term" value="F:ATP binding"/>
    <property type="evidence" value="ECO:0007669"/>
    <property type="project" value="UniProtKB-KW"/>
</dbReference>
<dbReference type="GO" id="GO:0005886">
    <property type="term" value="C:plasma membrane"/>
    <property type="evidence" value="ECO:0007669"/>
    <property type="project" value="UniProtKB-SubCell"/>
</dbReference>
<keyword evidence="14" id="KW-0175">Coiled coil</keyword>
<keyword evidence="10" id="KW-0067">ATP-binding</keyword>
<feature type="coiled-coil region" evidence="14">
    <location>
        <begin position="242"/>
        <end position="281"/>
    </location>
</feature>
<name>D3APH2_9FIRM</name>
<proteinExistence type="predicted"/>
<dbReference type="InterPro" id="IPR005467">
    <property type="entry name" value="His_kinase_dom"/>
</dbReference>
<keyword evidence="5" id="KW-0597">Phosphoprotein</keyword>
<evidence type="ECO:0000256" key="2">
    <source>
        <dbReference type="ARBA" id="ARBA00004651"/>
    </source>
</evidence>
<evidence type="ECO:0000256" key="6">
    <source>
        <dbReference type="ARBA" id="ARBA00022679"/>
    </source>
</evidence>
<dbReference type="PANTHER" id="PTHR34220">
    <property type="entry name" value="SENSOR HISTIDINE KINASE YPDA"/>
    <property type="match status" value="1"/>
</dbReference>
<keyword evidence="4" id="KW-1003">Cell membrane</keyword>
<evidence type="ECO:0000256" key="8">
    <source>
        <dbReference type="ARBA" id="ARBA00022741"/>
    </source>
</evidence>
<accession>D3APH2</accession>
<dbReference type="HOGENOM" id="CLU_020473_4_1_9"/>
<evidence type="ECO:0000256" key="9">
    <source>
        <dbReference type="ARBA" id="ARBA00022777"/>
    </source>
</evidence>
<dbReference type="RefSeq" id="WP_006775946.1">
    <property type="nucleotide sequence ID" value="NZ_GG667757.1"/>
</dbReference>
<feature type="transmembrane region" description="Helical" evidence="15">
    <location>
        <begin position="184"/>
        <end position="207"/>
    </location>
</feature>
<dbReference type="Pfam" id="PF06580">
    <property type="entry name" value="His_kinase"/>
    <property type="match status" value="1"/>
</dbReference>
<dbReference type="AlphaFoldDB" id="D3APH2"/>
<dbReference type="InterPro" id="IPR050640">
    <property type="entry name" value="Bact_2-comp_sensor_kinase"/>
</dbReference>
<gene>
    <name evidence="17" type="ORF">CLOSTHATH_05524</name>
</gene>
<evidence type="ECO:0000256" key="12">
    <source>
        <dbReference type="ARBA" id="ARBA00023012"/>
    </source>
</evidence>
<dbReference type="InterPro" id="IPR010559">
    <property type="entry name" value="Sig_transdc_His_kin_internal"/>
</dbReference>
<dbReference type="InterPro" id="IPR004358">
    <property type="entry name" value="Sig_transdc_His_kin-like_C"/>
</dbReference>
<feature type="domain" description="Histidine kinase" evidence="16">
    <location>
        <begin position="371"/>
        <end position="479"/>
    </location>
</feature>
<dbReference type="Proteomes" id="UP000004968">
    <property type="component" value="Unassembled WGS sequence"/>
</dbReference>
<dbReference type="SUPFAM" id="SSF55874">
    <property type="entry name" value="ATPase domain of HSP90 chaperone/DNA topoisomerase II/histidine kinase"/>
    <property type="match status" value="1"/>
</dbReference>
<dbReference type="InterPro" id="IPR003594">
    <property type="entry name" value="HATPase_dom"/>
</dbReference>
<dbReference type="Pfam" id="PF02518">
    <property type="entry name" value="HATPase_c"/>
    <property type="match status" value="1"/>
</dbReference>
<evidence type="ECO:0000256" key="13">
    <source>
        <dbReference type="ARBA" id="ARBA00023136"/>
    </source>
</evidence>
<evidence type="ECO:0000256" key="7">
    <source>
        <dbReference type="ARBA" id="ARBA00022692"/>
    </source>
</evidence>
<evidence type="ECO:0000256" key="4">
    <source>
        <dbReference type="ARBA" id="ARBA00022475"/>
    </source>
</evidence>
<comment type="subcellular location">
    <subcellularLocation>
        <location evidence="2">Cell membrane</location>
        <topology evidence="2">Multi-pass membrane protein</topology>
    </subcellularLocation>
</comment>
<organism evidence="17 18">
    <name type="scientific">Hungatella hathewayi DSM 13479</name>
    <dbReference type="NCBI Taxonomy" id="566550"/>
    <lineage>
        <taxon>Bacteria</taxon>
        <taxon>Bacillati</taxon>
        <taxon>Bacillota</taxon>
        <taxon>Clostridia</taxon>
        <taxon>Lachnospirales</taxon>
        <taxon>Lachnospiraceae</taxon>
        <taxon>Hungatella</taxon>
    </lineage>
</organism>
<keyword evidence="7 15" id="KW-0812">Transmembrane</keyword>
<evidence type="ECO:0000256" key="11">
    <source>
        <dbReference type="ARBA" id="ARBA00022989"/>
    </source>
</evidence>
<evidence type="ECO:0000259" key="16">
    <source>
        <dbReference type="PROSITE" id="PS50109"/>
    </source>
</evidence>
<evidence type="ECO:0000256" key="1">
    <source>
        <dbReference type="ARBA" id="ARBA00000085"/>
    </source>
</evidence>
<evidence type="ECO:0000256" key="10">
    <source>
        <dbReference type="ARBA" id="ARBA00022840"/>
    </source>
</evidence>
<evidence type="ECO:0000256" key="3">
    <source>
        <dbReference type="ARBA" id="ARBA00012438"/>
    </source>
</evidence>
<evidence type="ECO:0000256" key="5">
    <source>
        <dbReference type="ARBA" id="ARBA00022553"/>
    </source>
</evidence>
<dbReference type="PROSITE" id="PS50109">
    <property type="entry name" value="HIS_KIN"/>
    <property type="match status" value="1"/>
</dbReference>